<dbReference type="AlphaFoldDB" id="A0A124E419"/>
<gene>
    <name evidence="2" type="ORF">RMCFA_1846</name>
</gene>
<accession>A0A124E419</accession>
<feature type="chain" id="PRO_5007170750" description="Large secreted protein" evidence="1">
    <location>
        <begin position="33"/>
        <end position="143"/>
    </location>
</feature>
<reference evidence="2 3" key="1">
    <citation type="journal article" date="2016" name="Genome Announc.">
        <title>Draft Genome Sequences of Five Rapidly Growing Mycobacterium Species, M. thermoresistibile, M. fortuitum subsp. acetamidolyticum, M. canariasense, M. brisbanense, and M. novocastrense.</title>
        <authorList>
            <person name="Katahira K."/>
            <person name="Ogura Y."/>
            <person name="Gotoh Y."/>
            <person name="Hayashi T."/>
        </authorList>
    </citation>
    <scope>NUCLEOTIDE SEQUENCE [LARGE SCALE GENOMIC DNA]</scope>
    <source>
        <strain evidence="2 3">JCM6368</strain>
    </source>
</reference>
<dbReference type="Proteomes" id="UP000069705">
    <property type="component" value="Unassembled WGS sequence"/>
</dbReference>
<organism evidence="2 3">
    <name type="scientific">Mycolicibacterium fortuitum subsp. acetamidolyticum</name>
    <dbReference type="NCBI Taxonomy" id="144550"/>
    <lineage>
        <taxon>Bacteria</taxon>
        <taxon>Bacillati</taxon>
        <taxon>Actinomycetota</taxon>
        <taxon>Actinomycetes</taxon>
        <taxon>Mycobacteriales</taxon>
        <taxon>Mycobacteriaceae</taxon>
        <taxon>Mycolicibacterium</taxon>
    </lineage>
</organism>
<name>A0A124E419_MYCFO</name>
<evidence type="ECO:0000313" key="3">
    <source>
        <dbReference type="Proteomes" id="UP000069705"/>
    </source>
</evidence>
<sequence length="143" mass="14665">MCSVVTVVVMRVVATAGLAGLLLLAGCPTAAADPDPVAVPEVPLDPARTLFADNAAIIDPHLTRIESFSRDGDRLLVNFTAGTPDCFGVHMTTQETADAVTIDLRGGTPPESVGRMCIALAVHGAAEVPLQAPLGSRQVLAPA</sequence>
<feature type="signal peptide" evidence="1">
    <location>
        <begin position="1"/>
        <end position="32"/>
    </location>
</feature>
<evidence type="ECO:0008006" key="4">
    <source>
        <dbReference type="Google" id="ProtNLM"/>
    </source>
</evidence>
<reference evidence="3" key="2">
    <citation type="submission" date="2016-02" db="EMBL/GenBank/DDBJ databases">
        <title>Draft genome sequence of five rapidly growing Mycobacterium species.</title>
        <authorList>
            <person name="Katahira K."/>
            <person name="Gotou Y."/>
            <person name="Iida K."/>
            <person name="Ogura Y."/>
            <person name="Hayashi T."/>
        </authorList>
    </citation>
    <scope>NUCLEOTIDE SEQUENCE [LARGE SCALE GENOMIC DNA]</scope>
    <source>
        <strain evidence="3">JCM6368</strain>
    </source>
</reference>
<evidence type="ECO:0000313" key="2">
    <source>
        <dbReference type="EMBL" id="GAT01734.1"/>
    </source>
</evidence>
<keyword evidence="1" id="KW-0732">Signal</keyword>
<evidence type="ECO:0000256" key="1">
    <source>
        <dbReference type="SAM" id="SignalP"/>
    </source>
</evidence>
<protein>
    <recommendedName>
        <fullName evidence="4">Large secreted protein</fullName>
    </recommendedName>
</protein>
<comment type="caution">
    <text evidence="2">The sequence shown here is derived from an EMBL/GenBank/DDBJ whole genome shotgun (WGS) entry which is preliminary data.</text>
</comment>
<proteinExistence type="predicted"/>
<dbReference type="EMBL" id="BCSZ01000016">
    <property type="protein sequence ID" value="GAT01734.1"/>
    <property type="molecule type" value="Genomic_DNA"/>
</dbReference>